<gene>
    <name evidence="1" type="ORF">SNOG_01917</name>
</gene>
<dbReference type="EMBL" id="CH445327">
    <property type="protein sequence ID" value="EAT90129.1"/>
    <property type="molecule type" value="Genomic_DNA"/>
</dbReference>
<accession>Q0V247</accession>
<dbReference type="Proteomes" id="UP000001055">
    <property type="component" value="Unassembled WGS sequence"/>
</dbReference>
<dbReference type="KEGG" id="pno:SNOG_01917"/>
<protein>
    <submittedName>
        <fullName evidence="1">Uncharacterized protein</fullName>
    </submittedName>
</protein>
<reference evidence="2" key="1">
    <citation type="journal article" date="2007" name="Plant Cell">
        <title>Dothideomycete-plant interactions illuminated by genome sequencing and EST analysis of the wheat pathogen Stagonospora nodorum.</title>
        <authorList>
            <person name="Hane J.K."/>
            <person name="Lowe R.G."/>
            <person name="Solomon P.S."/>
            <person name="Tan K.C."/>
            <person name="Schoch C.L."/>
            <person name="Spatafora J.W."/>
            <person name="Crous P.W."/>
            <person name="Kodira C."/>
            <person name="Birren B.W."/>
            <person name="Galagan J.E."/>
            <person name="Torriani S.F."/>
            <person name="McDonald B.A."/>
            <person name="Oliver R.P."/>
        </authorList>
    </citation>
    <scope>NUCLEOTIDE SEQUENCE [LARGE SCALE GENOMIC DNA]</scope>
    <source>
        <strain evidence="2">SN15 / ATCC MYA-4574 / FGSC 10173</strain>
    </source>
</reference>
<name>Q0V247_PHANO</name>
<proteinExistence type="predicted"/>
<evidence type="ECO:0000313" key="2">
    <source>
        <dbReference type="Proteomes" id="UP000001055"/>
    </source>
</evidence>
<sequence length="61" mass="7137">MCTELDTLSEDKIATKSQEIVCGTRRMYKKKLERNLDISTGDIVEKSEQGHMVLRSYKEYH</sequence>
<organism evidence="1 2">
    <name type="scientific">Phaeosphaeria nodorum (strain SN15 / ATCC MYA-4574 / FGSC 10173)</name>
    <name type="common">Glume blotch fungus</name>
    <name type="synonym">Parastagonospora nodorum</name>
    <dbReference type="NCBI Taxonomy" id="321614"/>
    <lineage>
        <taxon>Eukaryota</taxon>
        <taxon>Fungi</taxon>
        <taxon>Dikarya</taxon>
        <taxon>Ascomycota</taxon>
        <taxon>Pezizomycotina</taxon>
        <taxon>Dothideomycetes</taxon>
        <taxon>Pleosporomycetidae</taxon>
        <taxon>Pleosporales</taxon>
        <taxon>Pleosporineae</taxon>
        <taxon>Phaeosphaeriaceae</taxon>
        <taxon>Parastagonospora</taxon>
    </lineage>
</organism>
<dbReference type="RefSeq" id="XP_001792541.1">
    <property type="nucleotide sequence ID" value="XM_001792489.1"/>
</dbReference>
<dbReference type="GeneID" id="5969391"/>
<dbReference type="AlphaFoldDB" id="Q0V247"/>
<dbReference type="InParanoid" id="Q0V247"/>
<evidence type="ECO:0000313" key="1">
    <source>
        <dbReference type="EMBL" id="EAT90129.1"/>
    </source>
</evidence>